<dbReference type="EMBL" id="GDHC01017306">
    <property type="protein sequence ID" value="JAQ01323.1"/>
    <property type="molecule type" value="Transcribed_RNA"/>
</dbReference>
<feature type="chain" id="PRO_5007526828" evidence="1">
    <location>
        <begin position="24"/>
        <end position="149"/>
    </location>
</feature>
<feature type="signal peptide" evidence="1">
    <location>
        <begin position="1"/>
        <end position="23"/>
    </location>
</feature>
<evidence type="ECO:0000256" key="1">
    <source>
        <dbReference type="SAM" id="SignalP"/>
    </source>
</evidence>
<evidence type="ECO:0000313" key="2">
    <source>
        <dbReference type="EMBL" id="JAQ01323.1"/>
    </source>
</evidence>
<organism evidence="2">
    <name type="scientific">Lygus hesperus</name>
    <name type="common">Western plant bug</name>
    <dbReference type="NCBI Taxonomy" id="30085"/>
    <lineage>
        <taxon>Eukaryota</taxon>
        <taxon>Metazoa</taxon>
        <taxon>Ecdysozoa</taxon>
        <taxon>Arthropoda</taxon>
        <taxon>Hexapoda</taxon>
        <taxon>Insecta</taxon>
        <taxon>Pterygota</taxon>
        <taxon>Neoptera</taxon>
        <taxon>Paraneoptera</taxon>
        <taxon>Hemiptera</taxon>
        <taxon>Heteroptera</taxon>
        <taxon>Panheteroptera</taxon>
        <taxon>Cimicomorpha</taxon>
        <taxon>Miridae</taxon>
        <taxon>Mirini</taxon>
        <taxon>Lygus</taxon>
    </lineage>
</organism>
<name>A0A146KY20_LYGHE</name>
<protein>
    <submittedName>
        <fullName evidence="2">Uncharacterized protein</fullName>
    </submittedName>
</protein>
<accession>A0A146KY20</accession>
<sequence>MELFICTTTVHLILILVLTTTETTRTTCSDETDLHTWRCITTYSGGVTNMLLITTTVWVLDWIHGNTTYAGPAVTLGAIFVVCPTSLQLWFINTTTTSDHAHSGTSCARDYLLSTGWLTYTCGFVLHTVTQYRSIVSTCSCQLPAITST</sequence>
<reference evidence="2" key="1">
    <citation type="journal article" date="2016" name="Gigascience">
        <title>De novo construction of an expanded transcriptome assembly for the western tarnished plant bug, Lygus hesperus.</title>
        <authorList>
            <person name="Tassone E.E."/>
            <person name="Geib S.M."/>
            <person name="Hall B."/>
            <person name="Fabrick J.A."/>
            <person name="Brent C.S."/>
            <person name="Hull J.J."/>
        </authorList>
    </citation>
    <scope>NUCLEOTIDE SEQUENCE</scope>
</reference>
<proteinExistence type="predicted"/>
<keyword evidence="1" id="KW-0732">Signal</keyword>
<dbReference type="AlphaFoldDB" id="A0A146KY20"/>
<gene>
    <name evidence="2" type="ORF">g.2943</name>
</gene>